<sequence>MRASGPCRTAGGREWLRRGVTAACWEKGVLRRAGSAVGLDCGPRGSRRLLPQAPEAGLGAVRLSMRCGPVGPVLQGSLGLSALWMRRLVGGCGGRSCLLELLTGGGGSPGGADRQSGRTAAPP</sequence>
<dbReference type="EMBL" id="JANPWB010000008">
    <property type="protein sequence ID" value="KAJ1165948.1"/>
    <property type="molecule type" value="Genomic_DNA"/>
</dbReference>
<evidence type="ECO:0000256" key="1">
    <source>
        <dbReference type="SAM" id="MobiDB-lite"/>
    </source>
</evidence>
<dbReference type="Proteomes" id="UP001066276">
    <property type="component" value="Chromosome 4_2"/>
</dbReference>
<name>A0AAV7SPF5_PLEWA</name>
<proteinExistence type="predicted"/>
<comment type="caution">
    <text evidence="2">The sequence shown here is derived from an EMBL/GenBank/DDBJ whole genome shotgun (WGS) entry which is preliminary data.</text>
</comment>
<feature type="region of interest" description="Disordered" evidence="1">
    <location>
        <begin position="104"/>
        <end position="123"/>
    </location>
</feature>
<accession>A0AAV7SPF5</accession>
<organism evidence="2 3">
    <name type="scientific">Pleurodeles waltl</name>
    <name type="common">Iberian ribbed newt</name>
    <dbReference type="NCBI Taxonomy" id="8319"/>
    <lineage>
        <taxon>Eukaryota</taxon>
        <taxon>Metazoa</taxon>
        <taxon>Chordata</taxon>
        <taxon>Craniata</taxon>
        <taxon>Vertebrata</taxon>
        <taxon>Euteleostomi</taxon>
        <taxon>Amphibia</taxon>
        <taxon>Batrachia</taxon>
        <taxon>Caudata</taxon>
        <taxon>Salamandroidea</taxon>
        <taxon>Salamandridae</taxon>
        <taxon>Pleurodelinae</taxon>
        <taxon>Pleurodeles</taxon>
    </lineage>
</organism>
<gene>
    <name evidence="2" type="ORF">NDU88_006365</name>
</gene>
<evidence type="ECO:0000313" key="2">
    <source>
        <dbReference type="EMBL" id="KAJ1165948.1"/>
    </source>
</evidence>
<keyword evidence="3" id="KW-1185">Reference proteome</keyword>
<evidence type="ECO:0000313" key="3">
    <source>
        <dbReference type="Proteomes" id="UP001066276"/>
    </source>
</evidence>
<protein>
    <submittedName>
        <fullName evidence="2">Uncharacterized protein</fullName>
    </submittedName>
</protein>
<reference evidence="2" key="1">
    <citation type="journal article" date="2022" name="bioRxiv">
        <title>Sequencing and chromosome-scale assembly of the giantPleurodeles waltlgenome.</title>
        <authorList>
            <person name="Brown T."/>
            <person name="Elewa A."/>
            <person name="Iarovenko S."/>
            <person name="Subramanian E."/>
            <person name="Araus A.J."/>
            <person name="Petzold A."/>
            <person name="Susuki M."/>
            <person name="Suzuki K.-i.T."/>
            <person name="Hayashi T."/>
            <person name="Toyoda A."/>
            <person name="Oliveira C."/>
            <person name="Osipova E."/>
            <person name="Leigh N.D."/>
            <person name="Simon A."/>
            <person name="Yun M.H."/>
        </authorList>
    </citation>
    <scope>NUCLEOTIDE SEQUENCE</scope>
    <source>
        <strain evidence="2">20211129_DDA</strain>
        <tissue evidence="2">Liver</tissue>
    </source>
</reference>
<dbReference type="AlphaFoldDB" id="A0AAV7SPF5"/>